<keyword evidence="2" id="KW-0812">Transmembrane</keyword>
<dbReference type="Pfam" id="PF05552">
    <property type="entry name" value="MS_channel_1st_1"/>
    <property type="match status" value="2"/>
</dbReference>
<reference evidence="3 4" key="1">
    <citation type="submission" date="2020-08" db="EMBL/GenBank/DDBJ databases">
        <title>Sequencing the genomes of 1000 actinobacteria strains.</title>
        <authorList>
            <person name="Klenk H.-P."/>
        </authorList>
    </citation>
    <scope>NUCLEOTIDE SEQUENCE [LARGE SCALE GENOMIC DNA]</scope>
    <source>
        <strain evidence="3 4">DSM 45859</strain>
    </source>
</reference>
<feature type="compositionally biased region" description="Low complexity" evidence="1">
    <location>
        <begin position="297"/>
        <end position="310"/>
    </location>
</feature>
<dbReference type="PANTHER" id="PTHR30221:SF1">
    <property type="entry name" value="SMALL-CONDUCTANCE MECHANOSENSITIVE CHANNEL"/>
    <property type="match status" value="1"/>
</dbReference>
<sequence>MGEQLKDGLGQAWNLVATFVPKLVGFLIILLIGWLIAKAVSKGLGLVLGKLGFSRLVEKTGLTGMLRQANLDATTILVKLVYFFILLIALQLAFGVFGQSNPVSQLINDIIAFLPRIVVALVLIVVAAAIAKVVRDVVTSALAGRSAGRLLGTISYWLIMAFGIIAALGQVNIATTVTGPVLVTVLATIGGVIVVGFGGGLIKPAQERWGGWLSSLQSQVGGGTQGQVGGRPAPQQPGAHEAPTAAYPAGDPAQPGTQHQSGQLPTGAPEPGGDTPAGTDRPGGRPMPGTSQPGTSQPGAGQPGTRQPGTPSGGQQSGGQQPGTPPPATPPGTQPPVDPPTPPSGFRPGGS</sequence>
<evidence type="ECO:0000313" key="4">
    <source>
        <dbReference type="Proteomes" id="UP000581769"/>
    </source>
</evidence>
<dbReference type="PANTHER" id="PTHR30221">
    <property type="entry name" value="SMALL-CONDUCTANCE MECHANOSENSITIVE CHANNEL"/>
    <property type="match status" value="1"/>
</dbReference>
<feature type="compositionally biased region" description="Pro residues" evidence="1">
    <location>
        <begin position="323"/>
        <end position="345"/>
    </location>
</feature>
<protein>
    <submittedName>
        <fullName evidence="3">Uncharacterized protein</fullName>
    </submittedName>
</protein>
<keyword evidence="2" id="KW-0472">Membrane</keyword>
<dbReference type="Gene3D" id="1.10.287.1260">
    <property type="match status" value="1"/>
</dbReference>
<organism evidence="3 4">
    <name type="scientific">Amycolatopsis jiangsuensis</name>
    <dbReference type="NCBI Taxonomy" id="1181879"/>
    <lineage>
        <taxon>Bacteria</taxon>
        <taxon>Bacillati</taxon>
        <taxon>Actinomycetota</taxon>
        <taxon>Actinomycetes</taxon>
        <taxon>Pseudonocardiales</taxon>
        <taxon>Pseudonocardiaceae</taxon>
        <taxon>Amycolatopsis</taxon>
    </lineage>
</organism>
<dbReference type="InterPro" id="IPR045275">
    <property type="entry name" value="MscS_archaea/bacteria_type"/>
</dbReference>
<evidence type="ECO:0000256" key="1">
    <source>
        <dbReference type="SAM" id="MobiDB-lite"/>
    </source>
</evidence>
<evidence type="ECO:0000256" key="2">
    <source>
        <dbReference type="SAM" id="Phobius"/>
    </source>
</evidence>
<feature type="transmembrane region" description="Helical" evidence="2">
    <location>
        <begin position="181"/>
        <end position="202"/>
    </location>
</feature>
<feature type="compositionally biased region" description="Polar residues" evidence="1">
    <location>
        <begin position="255"/>
        <end position="264"/>
    </location>
</feature>
<feature type="compositionally biased region" description="Gly residues" evidence="1">
    <location>
        <begin position="311"/>
        <end position="321"/>
    </location>
</feature>
<feature type="transmembrane region" description="Helical" evidence="2">
    <location>
        <begin position="154"/>
        <end position="175"/>
    </location>
</feature>
<name>A0A840IWB7_9PSEU</name>
<keyword evidence="2" id="KW-1133">Transmembrane helix</keyword>
<evidence type="ECO:0000313" key="3">
    <source>
        <dbReference type="EMBL" id="MBB4685204.1"/>
    </source>
</evidence>
<gene>
    <name evidence="3" type="ORF">BJY18_002689</name>
</gene>
<accession>A0A840IWB7</accession>
<dbReference type="EMBL" id="JACHMG010000001">
    <property type="protein sequence ID" value="MBB4685204.1"/>
    <property type="molecule type" value="Genomic_DNA"/>
</dbReference>
<feature type="compositionally biased region" description="Gly residues" evidence="1">
    <location>
        <begin position="220"/>
        <end position="229"/>
    </location>
</feature>
<dbReference type="GO" id="GO:0008381">
    <property type="term" value="F:mechanosensitive monoatomic ion channel activity"/>
    <property type="evidence" value="ECO:0007669"/>
    <property type="project" value="InterPro"/>
</dbReference>
<feature type="transmembrane region" description="Helical" evidence="2">
    <location>
        <begin position="76"/>
        <end position="98"/>
    </location>
</feature>
<dbReference type="Proteomes" id="UP000581769">
    <property type="component" value="Unassembled WGS sequence"/>
</dbReference>
<feature type="region of interest" description="Disordered" evidence="1">
    <location>
        <begin position="216"/>
        <end position="351"/>
    </location>
</feature>
<dbReference type="AlphaFoldDB" id="A0A840IWB7"/>
<comment type="caution">
    <text evidence="3">The sequence shown here is derived from an EMBL/GenBank/DDBJ whole genome shotgun (WGS) entry which is preliminary data.</text>
</comment>
<keyword evidence="4" id="KW-1185">Reference proteome</keyword>
<feature type="transmembrane region" description="Helical" evidence="2">
    <location>
        <begin position="12"/>
        <end position="36"/>
    </location>
</feature>
<dbReference type="InterPro" id="IPR008910">
    <property type="entry name" value="MSC_TM_helix"/>
</dbReference>
<feature type="transmembrane region" description="Helical" evidence="2">
    <location>
        <begin position="110"/>
        <end position="134"/>
    </location>
</feature>
<proteinExistence type="predicted"/>